<dbReference type="InterPro" id="IPR004919">
    <property type="entry name" value="GmrSD_N"/>
</dbReference>
<evidence type="ECO:0000313" key="3">
    <source>
        <dbReference type="EMBL" id="NYJ03929.1"/>
    </source>
</evidence>
<sequence length="627" mass="70839">MKADALNPRELFGATVHYEIPAFQRPYVWTEEDQWAPLWADVRRVAEKVVLASDDEAAEGAGGHFLGAVVFKAKPPIAGDVTRHLVIDGQQRTTTLQILLDAVHAAVLDRGHEDEAEALEELILNKAKRFAGKPERFKLWPARSDRVAFEHAMTDDHGDWAGDDHLIVEAHQFFRSEVHDWLLGVVPEGDEEVGDEKARVRALADVMQTRLYLVAINLTAQDDDQVIFETLNDRGTPLLKADLIKNWVFQVGERVLADVEIWPERFWTDFDDSWWREEISQGRHNRSRIDIFLQYWLTMRTRDEVVTEQVFREFTRYARPRMTDAASAEKLLSELRRDADTFRNFGQQATDSAGGRFYRRVVEALELASTTPVLLWMLSENHAIPSDQVSKALDALESWVVRRTLLRRTMKDVNRFMVAILGTLDGVDESKVGDVVHGYLAIQSSDARTWPTDAEVITGLPQVKLYGNVRQSRLRVVLEALEMQLRSGLHEDVPLPSGLQVEHVMPQAWRTYWDTTLKLSPEAAAERDRLVNTIGNLTLVTSGLNGTLSNRPWTDSETAAVVKATGDLKGIGKRSLISKFSLLALSKDIVENHTERWSESDIESRSEALARGLCQVWLGPPSLGSPT</sequence>
<proteinExistence type="predicted"/>
<name>A0A853C9S5_9ACTN</name>
<organism evidence="3 4">
    <name type="scientific">Petropleomorpha daqingensis</name>
    <dbReference type="NCBI Taxonomy" id="2026353"/>
    <lineage>
        <taxon>Bacteria</taxon>
        <taxon>Bacillati</taxon>
        <taxon>Actinomycetota</taxon>
        <taxon>Actinomycetes</taxon>
        <taxon>Geodermatophilales</taxon>
        <taxon>Geodermatophilaceae</taxon>
        <taxon>Petropleomorpha</taxon>
    </lineage>
</organism>
<dbReference type="PANTHER" id="PTHR35149">
    <property type="entry name" value="SLL5132 PROTEIN"/>
    <property type="match status" value="1"/>
</dbReference>
<feature type="domain" description="GmrSD restriction endonucleases C-terminal" evidence="2">
    <location>
        <begin position="450"/>
        <end position="611"/>
    </location>
</feature>
<dbReference type="AlphaFoldDB" id="A0A853C9S5"/>
<keyword evidence="4" id="KW-1185">Reference proteome</keyword>
<dbReference type="InterPro" id="IPR011089">
    <property type="entry name" value="GmrSD_C"/>
</dbReference>
<gene>
    <name evidence="3" type="ORF">GGQ55_000207</name>
</gene>
<dbReference type="RefSeq" id="WP_179714711.1">
    <property type="nucleotide sequence ID" value="NZ_JACBZT010000001.1"/>
</dbReference>
<evidence type="ECO:0000313" key="4">
    <source>
        <dbReference type="Proteomes" id="UP000541969"/>
    </source>
</evidence>
<dbReference type="PANTHER" id="PTHR35149:SF1">
    <property type="entry name" value="DUF5655 DOMAIN-CONTAINING PROTEIN"/>
    <property type="match status" value="1"/>
</dbReference>
<evidence type="ECO:0000259" key="1">
    <source>
        <dbReference type="Pfam" id="PF03235"/>
    </source>
</evidence>
<dbReference type="EMBL" id="JACBZT010000001">
    <property type="protein sequence ID" value="NYJ03929.1"/>
    <property type="molecule type" value="Genomic_DNA"/>
</dbReference>
<dbReference type="Pfam" id="PF03235">
    <property type="entry name" value="GmrSD_N"/>
    <property type="match status" value="1"/>
</dbReference>
<evidence type="ECO:0000259" key="2">
    <source>
        <dbReference type="Pfam" id="PF07510"/>
    </source>
</evidence>
<accession>A0A853C9S5</accession>
<reference evidence="3 4" key="1">
    <citation type="submission" date="2020-07" db="EMBL/GenBank/DDBJ databases">
        <title>Sequencing the genomes of 1000 actinobacteria strains.</title>
        <authorList>
            <person name="Klenk H.-P."/>
        </authorList>
    </citation>
    <scope>NUCLEOTIDE SEQUENCE [LARGE SCALE GENOMIC DNA]</scope>
    <source>
        <strain evidence="3 4">DSM 104001</strain>
    </source>
</reference>
<feature type="domain" description="GmrSD restriction endonucleases N-terminal" evidence="1">
    <location>
        <begin position="15"/>
        <end position="249"/>
    </location>
</feature>
<dbReference type="Proteomes" id="UP000541969">
    <property type="component" value="Unassembled WGS sequence"/>
</dbReference>
<comment type="caution">
    <text evidence="3">The sequence shown here is derived from an EMBL/GenBank/DDBJ whole genome shotgun (WGS) entry which is preliminary data.</text>
</comment>
<evidence type="ECO:0008006" key="5">
    <source>
        <dbReference type="Google" id="ProtNLM"/>
    </source>
</evidence>
<protein>
    <recommendedName>
        <fullName evidence="5">DUF262 domain-containing protein</fullName>
    </recommendedName>
</protein>
<dbReference type="Pfam" id="PF07510">
    <property type="entry name" value="GmrSD_C"/>
    <property type="match status" value="1"/>
</dbReference>